<evidence type="ECO:0000313" key="2">
    <source>
        <dbReference type="EMBL" id="KAI6649918.1"/>
    </source>
</evidence>
<evidence type="ECO:0000313" key="3">
    <source>
        <dbReference type="Proteomes" id="UP001165289"/>
    </source>
</evidence>
<dbReference type="Gene3D" id="1.10.220.150">
    <property type="entry name" value="Arf GTPase activating protein"/>
    <property type="match status" value="1"/>
</dbReference>
<feature type="domain" description="PH" evidence="1">
    <location>
        <begin position="115"/>
        <end position="213"/>
    </location>
</feature>
<keyword evidence="3" id="KW-1185">Reference proteome</keyword>
<accession>A0AAV7JLS7</accession>
<reference evidence="2 3" key="1">
    <citation type="journal article" date="2023" name="BMC Biol.">
        <title>The compact genome of the sponge Oopsacas minuta (Hexactinellida) is lacking key metazoan core genes.</title>
        <authorList>
            <person name="Santini S."/>
            <person name="Schenkelaars Q."/>
            <person name="Jourda C."/>
            <person name="Duchesne M."/>
            <person name="Belahbib H."/>
            <person name="Rocher C."/>
            <person name="Selva M."/>
            <person name="Riesgo A."/>
            <person name="Vervoort M."/>
            <person name="Leys S.P."/>
            <person name="Kodjabachian L."/>
            <person name="Le Bivic A."/>
            <person name="Borchiellini C."/>
            <person name="Claverie J.M."/>
            <person name="Renard E."/>
        </authorList>
    </citation>
    <scope>NUCLEOTIDE SEQUENCE [LARGE SCALE GENOMIC DNA]</scope>
    <source>
        <strain evidence="2">SPO-2</strain>
    </source>
</reference>
<dbReference type="EMBL" id="JAKMXF010000317">
    <property type="protein sequence ID" value="KAI6649918.1"/>
    <property type="molecule type" value="Genomic_DNA"/>
</dbReference>
<dbReference type="PANTHER" id="PTHR46021:SF2">
    <property type="entry name" value="ARF-GAP WITH DUAL PH DOMAIN-CONTAINING PROTEIN 1"/>
    <property type="match status" value="1"/>
</dbReference>
<dbReference type="GO" id="GO:0005096">
    <property type="term" value="F:GTPase activator activity"/>
    <property type="evidence" value="ECO:0007669"/>
    <property type="project" value="InterPro"/>
</dbReference>
<dbReference type="SUPFAM" id="SSF57863">
    <property type="entry name" value="ArfGap/RecO-like zinc finger"/>
    <property type="match status" value="1"/>
</dbReference>
<protein>
    <submittedName>
        <fullName evidence="2">Arf-GAP with dual PH domain-containing protein 1-like</fullName>
    </submittedName>
</protein>
<dbReference type="PROSITE" id="PS50003">
    <property type="entry name" value="PH_DOMAIN"/>
    <property type="match status" value="2"/>
</dbReference>
<dbReference type="Gene3D" id="2.30.29.30">
    <property type="entry name" value="Pleckstrin-homology domain (PH domain)/Phosphotyrosine-binding domain (PTB)"/>
    <property type="match status" value="2"/>
</dbReference>
<dbReference type="Pfam" id="PF00169">
    <property type="entry name" value="PH"/>
    <property type="match status" value="2"/>
</dbReference>
<dbReference type="Proteomes" id="UP001165289">
    <property type="component" value="Unassembled WGS sequence"/>
</dbReference>
<dbReference type="GO" id="GO:0005886">
    <property type="term" value="C:plasma membrane"/>
    <property type="evidence" value="ECO:0007669"/>
    <property type="project" value="TreeGrafter"/>
</dbReference>
<dbReference type="InterPro" id="IPR011993">
    <property type="entry name" value="PH-like_dom_sf"/>
</dbReference>
<dbReference type="SMART" id="SM00233">
    <property type="entry name" value="PH"/>
    <property type="match status" value="2"/>
</dbReference>
<feature type="domain" description="PH" evidence="1">
    <location>
        <begin position="227"/>
        <end position="331"/>
    </location>
</feature>
<dbReference type="SUPFAM" id="SSF50729">
    <property type="entry name" value="PH domain-like"/>
    <property type="match status" value="2"/>
</dbReference>
<organism evidence="2 3">
    <name type="scientific">Oopsacas minuta</name>
    <dbReference type="NCBI Taxonomy" id="111878"/>
    <lineage>
        <taxon>Eukaryota</taxon>
        <taxon>Metazoa</taxon>
        <taxon>Porifera</taxon>
        <taxon>Hexactinellida</taxon>
        <taxon>Hexasterophora</taxon>
        <taxon>Lyssacinosida</taxon>
        <taxon>Leucopsacidae</taxon>
        <taxon>Oopsacas</taxon>
    </lineage>
</organism>
<dbReference type="InterPro" id="IPR001849">
    <property type="entry name" value="PH_domain"/>
</dbReference>
<dbReference type="InterPro" id="IPR038508">
    <property type="entry name" value="ArfGAP_dom_sf"/>
</dbReference>
<gene>
    <name evidence="2" type="ORF">LOD99_6467</name>
</gene>
<dbReference type="GO" id="GO:0005547">
    <property type="term" value="F:phosphatidylinositol-3,4,5-trisphosphate binding"/>
    <property type="evidence" value="ECO:0007669"/>
    <property type="project" value="TreeGrafter"/>
</dbReference>
<dbReference type="GO" id="GO:0005737">
    <property type="term" value="C:cytoplasm"/>
    <property type="evidence" value="ECO:0007669"/>
    <property type="project" value="TreeGrafter"/>
</dbReference>
<name>A0AAV7JLS7_9METZ</name>
<dbReference type="InterPro" id="IPR001164">
    <property type="entry name" value="ArfGAP_dom"/>
</dbReference>
<sequence length="333" mass="38540">MAEGSIVSEFVCADCGEDEIFYVDTFYNVGICKHCCEVHKKLKTTDDHIKYISEVNKGSIQNDSVNLELEKFLPSIPIKQGKGMHEAIRRKFIFEKYNKQTFATESLYNSSESSKCKMSGYLLKKGKQGDRWKYRFFVLQNGILEYFLDNQSVPKSSLQVNKLSMLIQTLENHSYQLTMNYLPESSTSRTYYLTFTAVNELYNWYFAILSAQLFEIVAPEVAIQTSTQVKSGFVYKIGTGKFDRWRKRWVTLNKGHFMYFSNEQSPYPKGEFDILTKEQGFDIKVGEVGHIVPAPNQHTFIIVTPTRAYKFCAENQMELVAWTDVIRSIILQK</sequence>
<dbReference type="InterPro" id="IPR052589">
    <property type="entry name" value="Arf-GAP_dual-PH_domain"/>
</dbReference>
<dbReference type="PANTHER" id="PTHR46021">
    <property type="entry name" value="ARF-GAP WITH DUAL PH DOMAIN-CONTAINING PROTEIN 1-LIKE PROTEIN"/>
    <property type="match status" value="1"/>
</dbReference>
<dbReference type="Pfam" id="PF01412">
    <property type="entry name" value="ArfGap"/>
    <property type="match status" value="1"/>
</dbReference>
<comment type="caution">
    <text evidence="2">The sequence shown here is derived from an EMBL/GenBank/DDBJ whole genome shotgun (WGS) entry which is preliminary data.</text>
</comment>
<dbReference type="AlphaFoldDB" id="A0AAV7JLS7"/>
<dbReference type="InterPro" id="IPR037278">
    <property type="entry name" value="ARFGAP/RecO"/>
</dbReference>
<evidence type="ECO:0000259" key="1">
    <source>
        <dbReference type="PROSITE" id="PS50003"/>
    </source>
</evidence>
<proteinExistence type="predicted"/>